<accession>A0A3P3GBC3</accession>
<dbReference type="RefSeq" id="WP_124995444.1">
    <property type="nucleotide sequence ID" value="NZ_RQXT01000001.1"/>
</dbReference>
<keyword evidence="1" id="KW-0812">Transmembrane</keyword>
<sequence>MIAVTTKVTRVRIQFFVRRHQAGKHEQKQGTPKMDLIVFGIGILFFALSLAYVKACNSI</sequence>
<evidence type="ECO:0000313" key="2">
    <source>
        <dbReference type="EMBL" id="RRI07742.1"/>
    </source>
</evidence>
<dbReference type="EMBL" id="RQXT01000001">
    <property type="protein sequence ID" value="RRI07742.1"/>
    <property type="molecule type" value="Genomic_DNA"/>
</dbReference>
<keyword evidence="1" id="KW-0472">Membrane</keyword>
<name>A0A3P3GBC3_9HYPH</name>
<protein>
    <submittedName>
        <fullName evidence="2">Uncharacterized protein</fullName>
    </submittedName>
</protein>
<gene>
    <name evidence="2" type="ORF">EH240_00420</name>
</gene>
<proteinExistence type="predicted"/>
<dbReference type="Proteomes" id="UP000273786">
    <property type="component" value="Unassembled WGS sequence"/>
</dbReference>
<evidence type="ECO:0000256" key="1">
    <source>
        <dbReference type="SAM" id="Phobius"/>
    </source>
</evidence>
<feature type="transmembrane region" description="Helical" evidence="1">
    <location>
        <begin position="36"/>
        <end position="53"/>
    </location>
</feature>
<evidence type="ECO:0000313" key="3">
    <source>
        <dbReference type="Proteomes" id="UP000273786"/>
    </source>
</evidence>
<organism evidence="2 3">
    <name type="scientific">Mesorhizobium tamadayense</name>
    <dbReference type="NCBI Taxonomy" id="425306"/>
    <lineage>
        <taxon>Bacteria</taxon>
        <taxon>Pseudomonadati</taxon>
        <taxon>Pseudomonadota</taxon>
        <taxon>Alphaproteobacteria</taxon>
        <taxon>Hyphomicrobiales</taxon>
        <taxon>Phyllobacteriaceae</taxon>
        <taxon>Mesorhizobium</taxon>
    </lineage>
</organism>
<keyword evidence="3" id="KW-1185">Reference proteome</keyword>
<dbReference type="OrthoDB" id="8100881at2"/>
<reference evidence="2 3" key="1">
    <citation type="submission" date="2018-11" db="EMBL/GenBank/DDBJ databases">
        <title>the genome of Mesorhizobium tamadayense DSM 28320.</title>
        <authorList>
            <person name="Gao J."/>
        </authorList>
    </citation>
    <scope>NUCLEOTIDE SEQUENCE [LARGE SCALE GENOMIC DNA]</scope>
    <source>
        <strain evidence="2 3">DSM 28320</strain>
    </source>
</reference>
<dbReference type="AlphaFoldDB" id="A0A3P3GBC3"/>
<keyword evidence="1" id="KW-1133">Transmembrane helix</keyword>
<comment type="caution">
    <text evidence="2">The sequence shown here is derived from an EMBL/GenBank/DDBJ whole genome shotgun (WGS) entry which is preliminary data.</text>
</comment>